<keyword evidence="4" id="KW-1185">Reference proteome</keyword>
<feature type="compositionally biased region" description="Basic and acidic residues" evidence="1">
    <location>
        <begin position="431"/>
        <end position="442"/>
    </location>
</feature>
<dbReference type="PROSITE" id="PS50126">
    <property type="entry name" value="S1"/>
    <property type="match status" value="2"/>
</dbReference>
<name>A0ABN9X8F0_9DINO</name>
<feature type="compositionally biased region" description="Low complexity" evidence="1">
    <location>
        <begin position="318"/>
        <end position="327"/>
    </location>
</feature>
<feature type="compositionally biased region" description="Basic residues" evidence="1">
    <location>
        <begin position="660"/>
        <end position="670"/>
    </location>
</feature>
<feature type="region of interest" description="Disordered" evidence="1">
    <location>
        <begin position="176"/>
        <end position="222"/>
    </location>
</feature>
<evidence type="ECO:0000313" key="4">
    <source>
        <dbReference type="Proteomes" id="UP001189429"/>
    </source>
</evidence>
<dbReference type="Proteomes" id="UP001189429">
    <property type="component" value="Unassembled WGS sequence"/>
</dbReference>
<dbReference type="InterPro" id="IPR050437">
    <property type="entry name" value="Ribos_protein_bS1-like"/>
</dbReference>
<comment type="caution">
    <text evidence="3">The sequence shown here is derived from an EMBL/GenBank/DDBJ whole genome shotgun (WGS) entry which is preliminary data.</text>
</comment>
<dbReference type="PANTHER" id="PTHR10724:SF10">
    <property type="entry name" value="S1 RNA-BINDING DOMAIN-CONTAINING PROTEIN 1"/>
    <property type="match status" value="1"/>
</dbReference>
<feature type="domain" description="S1 motif" evidence="2">
    <location>
        <begin position="112"/>
        <end position="175"/>
    </location>
</feature>
<organism evidence="3 4">
    <name type="scientific">Prorocentrum cordatum</name>
    <dbReference type="NCBI Taxonomy" id="2364126"/>
    <lineage>
        <taxon>Eukaryota</taxon>
        <taxon>Sar</taxon>
        <taxon>Alveolata</taxon>
        <taxon>Dinophyceae</taxon>
        <taxon>Prorocentrales</taxon>
        <taxon>Prorocentraceae</taxon>
        <taxon>Prorocentrum</taxon>
    </lineage>
</organism>
<feature type="compositionally biased region" description="Gly residues" evidence="1">
    <location>
        <begin position="797"/>
        <end position="807"/>
    </location>
</feature>
<dbReference type="InterPro" id="IPR003029">
    <property type="entry name" value="S1_domain"/>
</dbReference>
<sequence>MPPKGRRTAEKPSKEWGHPDGRPLSEVEAGSACDGVVTNVGPFGIFVDFGAVKDGLLRVPAKFARQFKRGTEVKGMVVASCDADAGKVVLDPPPEMVPSGEDARSLESLELGEVFEGTVVSVGPFGVFVDIGAAKDARLAVTSSIGRRFRVGDAVKDCKLEAVDVEKRQLSVAIPDPEGAVKDLPPKERPAKAKARAARSASPAADLPRRAPKTWTHEGQRPLEEVKEGEVFAEATVTNVNVFGVFVNVGAFRDARLSVPPEIGRRFRSGDVVRDCRVESVDLERQRMSVSVPDPEAAVRDLPPKQRAPARSPPPPRGAAEARARSSPPGPGGARQRQGSRAPGGRKKDQGRGEATPLEELQVGQVFEGTVANVGPYGVFVDIGAVKDARLSVSKKVGRRFRTGDVVSGCKLENLDVEAKRLDVSIPDPEEAVRDLPPKERAPVPSAKAKSKAKAKAKDASRAASAPPAPAPRKGTQIALEDLKVGALVDGIVTNTNQFGVFLDIGCGKDARLDVPKNVGAKFRRGDEVCGMQIGAVDLEKRQISVTVDDPELSVHEAPAEPKVRQSRAQLSRVKPGSVKQGLVTKVDGNSIHVDIGVAADCILSVPAALVKQFRAGDEVEGMVVEEVDAKAGSVRLSLEDPELDGPSAGQPEPAAQGKAKAKSAAKAKAKAKAQATAPAALEAAATPSGRVWSHQGGTPLAQLRVGSEVSGIVASLGTNAAIMDIRAAKGGRLQLAQRDLKKLQIGDQVDGMIIEAVDLRAEKITLVLPYELGDAPAEPTVPERARPTAASRGPPAAGGRGAGGRRAGSRAGKPGQRPA</sequence>
<dbReference type="EMBL" id="CAUYUJ010020082">
    <property type="protein sequence ID" value="CAK0895732.1"/>
    <property type="molecule type" value="Genomic_DNA"/>
</dbReference>
<gene>
    <name evidence="3" type="ORF">PCOR1329_LOCUS74405</name>
</gene>
<evidence type="ECO:0000256" key="1">
    <source>
        <dbReference type="SAM" id="MobiDB-lite"/>
    </source>
</evidence>
<feature type="domain" description="S1 motif" evidence="2">
    <location>
        <begin position="364"/>
        <end position="394"/>
    </location>
</feature>
<feature type="region of interest" description="Disordered" evidence="1">
    <location>
        <begin position="428"/>
        <end position="475"/>
    </location>
</feature>
<feature type="region of interest" description="Disordered" evidence="1">
    <location>
        <begin position="1"/>
        <end position="27"/>
    </location>
</feature>
<feature type="compositionally biased region" description="Low complexity" evidence="1">
    <location>
        <begin position="334"/>
        <end position="343"/>
    </location>
</feature>
<dbReference type="SUPFAM" id="SSF50249">
    <property type="entry name" value="Nucleic acid-binding proteins"/>
    <property type="match status" value="6"/>
</dbReference>
<accession>A0ABN9X8F0</accession>
<feature type="non-terminal residue" evidence="3">
    <location>
        <position position="820"/>
    </location>
</feature>
<feature type="region of interest" description="Disordered" evidence="1">
    <location>
        <begin position="640"/>
        <end position="670"/>
    </location>
</feature>
<evidence type="ECO:0000313" key="3">
    <source>
        <dbReference type="EMBL" id="CAK0895732.1"/>
    </source>
</evidence>
<dbReference type="SMART" id="SM00316">
    <property type="entry name" value="S1"/>
    <property type="match status" value="7"/>
</dbReference>
<protein>
    <recommendedName>
        <fullName evidence="2">S1 motif domain-containing protein</fullName>
    </recommendedName>
</protein>
<feature type="region of interest" description="Disordered" evidence="1">
    <location>
        <begin position="774"/>
        <end position="820"/>
    </location>
</feature>
<proteinExistence type="predicted"/>
<feature type="region of interest" description="Disordered" evidence="1">
    <location>
        <begin position="287"/>
        <end position="361"/>
    </location>
</feature>
<evidence type="ECO:0000259" key="2">
    <source>
        <dbReference type="PROSITE" id="PS50126"/>
    </source>
</evidence>
<dbReference type="InterPro" id="IPR012340">
    <property type="entry name" value="NA-bd_OB-fold"/>
</dbReference>
<feature type="compositionally biased region" description="Basic and acidic residues" evidence="1">
    <location>
        <begin position="7"/>
        <end position="25"/>
    </location>
</feature>
<reference evidence="3" key="1">
    <citation type="submission" date="2023-10" db="EMBL/GenBank/DDBJ databases">
        <authorList>
            <person name="Chen Y."/>
            <person name="Shah S."/>
            <person name="Dougan E. K."/>
            <person name="Thang M."/>
            <person name="Chan C."/>
        </authorList>
    </citation>
    <scope>NUCLEOTIDE SEQUENCE [LARGE SCALE GENOMIC DNA]</scope>
</reference>
<feature type="compositionally biased region" description="Basic and acidic residues" evidence="1">
    <location>
        <begin position="179"/>
        <end position="191"/>
    </location>
</feature>
<dbReference type="Gene3D" id="2.40.50.140">
    <property type="entry name" value="Nucleic acid-binding proteins"/>
    <property type="match status" value="6"/>
</dbReference>
<dbReference type="PANTHER" id="PTHR10724">
    <property type="entry name" value="30S RIBOSOMAL PROTEIN S1"/>
    <property type="match status" value="1"/>
</dbReference>